<evidence type="ECO:0000256" key="11">
    <source>
        <dbReference type="RuleBase" id="RU003357"/>
    </source>
</evidence>
<evidence type="ECO:0000256" key="12">
    <source>
        <dbReference type="SAM" id="SignalP"/>
    </source>
</evidence>
<feature type="chain" id="PRO_5045703167" evidence="12">
    <location>
        <begin position="34"/>
        <end position="1125"/>
    </location>
</feature>
<dbReference type="PROSITE" id="PS52016">
    <property type="entry name" value="TONB_DEPENDENT_REC_3"/>
    <property type="match status" value="1"/>
</dbReference>
<dbReference type="InterPro" id="IPR023996">
    <property type="entry name" value="TonB-dep_OMP_SusC/RagA"/>
</dbReference>
<dbReference type="InterPro" id="IPR037066">
    <property type="entry name" value="Plug_dom_sf"/>
</dbReference>
<dbReference type="InterPro" id="IPR023997">
    <property type="entry name" value="TonB-dep_OMP_SusC/RagA_CS"/>
</dbReference>
<dbReference type="InterPro" id="IPR008969">
    <property type="entry name" value="CarboxyPept-like_regulatory"/>
</dbReference>
<dbReference type="InterPro" id="IPR039426">
    <property type="entry name" value="TonB-dep_rcpt-like"/>
</dbReference>
<dbReference type="InterPro" id="IPR012910">
    <property type="entry name" value="Plug_dom"/>
</dbReference>
<dbReference type="Proteomes" id="UP001485459">
    <property type="component" value="Chromosome"/>
</dbReference>
<dbReference type="SUPFAM" id="SSF56935">
    <property type="entry name" value="Porins"/>
    <property type="match status" value="1"/>
</dbReference>
<feature type="domain" description="TonB-dependent receptor plug" evidence="14">
    <location>
        <begin position="222"/>
        <end position="325"/>
    </location>
</feature>
<comment type="subcellular location">
    <subcellularLocation>
        <location evidence="1 10">Cell outer membrane</location>
        <topology evidence="1 10">Multi-pass membrane protein</topology>
    </subcellularLocation>
</comment>
<keyword evidence="8 15" id="KW-0675">Receptor</keyword>
<keyword evidence="9 10" id="KW-0998">Cell outer membrane</keyword>
<dbReference type="Pfam" id="PF07715">
    <property type="entry name" value="Plug"/>
    <property type="match status" value="1"/>
</dbReference>
<organism evidence="15 16">
    <name type="scientific">Chitinophaga pollutisoli</name>
    <dbReference type="NCBI Taxonomy" id="3133966"/>
    <lineage>
        <taxon>Bacteria</taxon>
        <taxon>Pseudomonadati</taxon>
        <taxon>Bacteroidota</taxon>
        <taxon>Chitinophagia</taxon>
        <taxon>Chitinophagales</taxon>
        <taxon>Chitinophagaceae</taxon>
        <taxon>Chitinophaga</taxon>
    </lineage>
</organism>
<keyword evidence="5 12" id="KW-0732">Signal</keyword>
<dbReference type="NCBIfam" id="TIGR04057">
    <property type="entry name" value="SusC_RagA_signa"/>
    <property type="match status" value="1"/>
</dbReference>
<protein>
    <submittedName>
        <fullName evidence="15">TonB-dependent receptor</fullName>
    </submittedName>
</protein>
<dbReference type="PANTHER" id="PTHR30069">
    <property type="entry name" value="TONB-DEPENDENT OUTER MEMBRANE RECEPTOR"/>
    <property type="match status" value="1"/>
</dbReference>
<evidence type="ECO:0000256" key="5">
    <source>
        <dbReference type="ARBA" id="ARBA00022729"/>
    </source>
</evidence>
<dbReference type="EMBL" id="CP149822">
    <property type="protein sequence ID" value="WZN43420.1"/>
    <property type="molecule type" value="Genomic_DNA"/>
</dbReference>
<keyword evidence="6 11" id="KW-0798">TonB box</keyword>
<evidence type="ECO:0000256" key="8">
    <source>
        <dbReference type="ARBA" id="ARBA00023170"/>
    </source>
</evidence>
<dbReference type="Gene3D" id="2.170.130.10">
    <property type="entry name" value="TonB-dependent receptor, plug domain"/>
    <property type="match status" value="1"/>
</dbReference>
<dbReference type="Pfam" id="PF00593">
    <property type="entry name" value="TonB_dep_Rec_b-barrel"/>
    <property type="match status" value="1"/>
</dbReference>
<evidence type="ECO:0000256" key="1">
    <source>
        <dbReference type="ARBA" id="ARBA00004571"/>
    </source>
</evidence>
<comment type="similarity">
    <text evidence="10 11">Belongs to the TonB-dependent receptor family.</text>
</comment>
<name>A0ABZ2YV28_9BACT</name>
<keyword evidence="2 10" id="KW-0813">Transport</keyword>
<evidence type="ECO:0000256" key="10">
    <source>
        <dbReference type="PROSITE-ProRule" id="PRU01360"/>
    </source>
</evidence>
<dbReference type="SUPFAM" id="SSF49464">
    <property type="entry name" value="Carboxypeptidase regulatory domain-like"/>
    <property type="match status" value="1"/>
</dbReference>
<dbReference type="InterPro" id="IPR036942">
    <property type="entry name" value="Beta-barrel_TonB_sf"/>
</dbReference>
<accession>A0ABZ2YV28</accession>
<keyword evidence="16" id="KW-1185">Reference proteome</keyword>
<evidence type="ECO:0000256" key="6">
    <source>
        <dbReference type="ARBA" id="ARBA00023077"/>
    </source>
</evidence>
<feature type="signal peptide" evidence="12">
    <location>
        <begin position="1"/>
        <end position="33"/>
    </location>
</feature>
<evidence type="ECO:0000256" key="3">
    <source>
        <dbReference type="ARBA" id="ARBA00022452"/>
    </source>
</evidence>
<evidence type="ECO:0000256" key="7">
    <source>
        <dbReference type="ARBA" id="ARBA00023136"/>
    </source>
</evidence>
<dbReference type="Gene3D" id="2.60.40.1120">
    <property type="entry name" value="Carboxypeptidase-like, regulatory domain"/>
    <property type="match status" value="1"/>
</dbReference>
<evidence type="ECO:0000313" key="16">
    <source>
        <dbReference type="Proteomes" id="UP001485459"/>
    </source>
</evidence>
<evidence type="ECO:0000256" key="2">
    <source>
        <dbReference type="ARBA" id="ARBA00022448"/>
    </source>
</evidence>
<evidence type="ECO:0000259" key="14">
    <source>
        <dbReference type="Pfam" id="PF07715"/>
    </source>
</evidence>
<evidence type="ECO:0000256" key="4">
    <source>
        <dbReference type="ARBA" id="ARBA00022692"/>
    </source>
</evidence>
<keyword evidence="7 10" id="KW-0472">Membrane</keyword>
<reference evidence="16" key="1">
    <citation type="submission" date="2024-03" db="EMBL/GenBank/DDBJ databases">
        <title>Chitinophaga horti sp. nov., isolated from garden soil.</title>
        <authorList>
            <person name="Lee D.S."/>
            <person name="Han D.M."/>
            <person name="Baek J.H."/>
            <person name="Choi D.G."/>
            <person name="Jeon J.H."/>
            <person name="Jeon C.O."/>
        </authorList>
    </citation>
    <scope>NUCLEOTIDE SEQUENCE [LARGE SCALE GENOMIC DNA]</scope>
    <source>
        <strain evidence="16">GPA1</strain>
    </source>
</reference>
<evidence type="ECO:0000256" key="9">
    <source>
        <dbReference type="ARBA" id="ARBA00023237"/>
    </source>
</evidence>
<sequence length="1125" mass="124218">MQKIRQHFFVRTVMACMLVLAATVTTLALPLSAQDLQKVVKKVDIAAGPLSSALKQLEQSAAVRLAYDEAALRHLKVKAVSYSSRSVESILSELLAASGLRFEERHNTILIYEGPKPSAVTINGGVQADKITLTGVVTEKNGPIPGASVMVKGTSLGTITSVDGRFRLSVDESPNLTLVVSMLGYGTQEVVVGARRDFTISLESSALNLNQLVVIGYGSQSKAKVTGAVADVQLDKLTSRSLANFNEALQGKAPGVIVQNEGGDPTANPRVNIRGMGGINGENVLYVVDGAIYAGGPINPNDVESISVLKDAASSIYGARAAGGVILVTTKKGKLGKAAVELDVKQGWQSAIKKLEPLNAKEFADVTNKAYDAAGKARQPAFDPVQYPDGQITRTNWMDEIFRTGRIQDYNANIKGGNDNGRYYFSFGYRKGEGILLNTYSERYSIRMNTDFQLKPWLKIGENMALTMTDGNGANTTSAYTGAIISAIFYPPHIRPYNPDGSFSGLPLQYAGAYGDVINPVAYLQRIDSRAPETKIFFNPYVEMNLAKGLNFRSNFSLTKSFRDAKTYNAKVLEIGKIFDYNDLRQDINNLTEILAEQTLTYDRKFEGGHNLTAMGGFSHQKHRGTWLGVNAQGFYNELPSYRYFDNATKFFRPWSGLNKWAMTSWFSRVNYDYKSKYLLGLIGRYDGSSMLPKHNRWEPYYGITAGWVVTEEEFLKGSSWLNFLKLRLSHGIQGNLGSLVATGVDAPMSSGQIWIGRDPQQVPTYQETALPNKDLKWASTKINNIGLDFGLFNNRLSINADYFEKTTNNMLVHVDVPGMLGVPDGMWKNAGVAMDKGFELGLNFQADRAGDFQYDLGLTLTRVNNKLLSLHDGKKVMPLNDINIRSTLAPLRQEVGLPLYSYYVVRTDGIFKTQEEINAYKDKDGNMIQDKAKPGDLKFIDHNGDGKITNDDRVVVGNAFPKFTYGFSANARYKNFDLNVFFQGVYGNKLFNALKFTALNAGNGQNYNMLKDILNAWTPENSNSNIPRINGGDPNGNFGTTSDWYVEDGSYLRMKNVTLGYTVPKNILTRYGIGQIRLYVTGNNLLTFTKYKGFDPEVGLDEYGIDKGRYPQAKNVTVGLNVNF</sequence>
<keyword evidence="3 10" id="KW-1134">Transmembrane beta strand</keyword>
<dbReference type="InterPro" id="IPR000531">
    <property type="entry name" value="Beta-barrel_TonB"/>
</dbReference>
<dbReference type="Pfam" id="PF13715">
    <property type="entry name" value="CarbopepD_reg_2"/>
    <property type="match status" value="1"/>
</dbReference>
<gene>
    <name evidence="15" type="ORF">WJU16_10290</name>
</gene>
<dbReference type="PANTHER" id="PTHR30069:SF29">
    <property type="entry name" value="HEMOGLOBIN AND HEMOGLOBIN-HAPTOGLOBIN-BINDING PROTEIN 1-RELATED"/>
    <property type="match status" value="1"/>
</dbReference>
<evidence type="ECO:0000259" key="13">
    <source>
        <dbReference type="Pfam" id="PF00593"/>
    </source>
</evidence>
<dbReference type="NCBIfam" id="TIGR04056">
    <property type="entry name" value="OMP_RagA_SusC"/>
    <property type="match status" value="1"/>
</dbReference>
<keyword evidence="4 10" id="KW-0812">Transmembrane</keyword>
<dbReference type="Gene3D" id="3.55.50.30">
    <property type="match status" value="1"/>
</dbReference>
<feature type="domain" description="TonB-dependent receptor-like beta-barrel" evidence="13">
    <location>
        <begin position="537"/>
        <end position="1086"/>
    </location>
</feature>
<dbReference type="RefSeq" id="WP_341838229.1">
    <property type="nucleotide sequence ID" value="NZ_CP149822.1"/>
</dbReference>
<evidence type="ECO:0000313" key="15">
    <source>
        <dbReference type="EMBL" id="WZN43420.1"/>
    </source>
</evidence>
<dbReference type="Gene3D" id="2.40.170.20">
    <property type="entry name" value="TonB-dependent receptor, beta-barrel domain"/>
    <property type="match status" value="1"/>
</dbReference>
<proteinExistence type="inferred from homology"/>